<dbReference type="OrthoDB" id="1668230at2759"/>
<dbReference type="InParanoid" id="A0A165BIL9"/>
<proteinExistence type="predicted"/>
<dbReference type="Proteomes" id="UP000077266">
    <property type="component" value="Unassembled WGS sequence"/>
</dbReference>
<name>A0A165BIL9_EXIGL</name>
<accession>A0A165BIL9</accession>
<evidence type="ECO:0000313" key="1">
    <source>
        <dbReference type="EMBL" id="KZV80717.1"/>
    </source>
</evidence>
<dbReference type="EMBL" id="KV426456">
    <property type="protein sequence ID" value="KZV80717.1"/>
    <property type="molecule type" value="Genomic_DNA"/>
</dbReference>
<reference evidence="1 2" key="1">
    <citation type="journal article" date="2016" name="Mol. Biol. Evol.">
        <title>Comparative Genomics of Early-Diverging Mushroom-Forming Fungi Provides Insights into the Origins of Lignocellulose Decay Capabilities.</title>
        <authorList>
            <person name="Nagy L.G."/>
            <person name="Riley R."/>
            <person name="Tritt A."/>
            <person name="Adam C."/>
            <person name="Daum C."/>
            <person name="Floudas D."/>
            <person name="Sun H."/>
            <person name="Yadav J.S."/>
            <person name="Pangilinan J."/>
            <person name="Larsson K.H."/>
            <person name="Matsuura K."/>
            <person name="Barry K."/>
            <person name="Labutti K."/>
            <person name="Kuo R."/>
            <person name="Ohm R.A."/>
            <person name="Bhattacharya S.S."/>
            <person name="Shirouzu T."/>
            <person name="Yoshinaga Y."/>
            <person name="Martin F.M."/>
            <person name="Grigoriev I.V."/>
            <person name="Hibbett D.S."/>
        </authorList>
    </citation>
    <scope>NUCLEOTIDE SEQUENCE [LARGE SCALE GENOMIC DNA]</scope>
    <source>
        <strain evidence="1 2">HHB12029</strain>
    </source>
</reference>
<dbReference type="STRING" id="1314781.A0A165BIL9"/>
<evidence type="ECO:0000313" key="2">
    <source>
        <dbReference type="Proteomes" id="UP000077266"/>
    </source>
</evidence>
<gene>
    <name evidence="1" type="ORF">EXIGLDRAFT_780625</name>
</gene>
<keyword evidence="2" id="KW-1185">Reference proteome</keyword>
<sequence>MPVTSTYPFDLPAYDDIQHLPTYGESLQDDLAYSKSSSTRARRLAKFGSLSLNGPADKYTNSPSFLRRIRTELGQSLVAPPLSWGLPCAGDRCQFRLKHGHDYRLRALLWEPSHVQLGDVGFVDQRTGAFVKLLNAFESSHTAHDGTQSIPDMFGPTALHSLEGIEHAQGRLKNMSSSWPAWRKSYKVARGVKEAVVISEDDCFRYLNNTDRPQQWFHRYIDHILSAYGPTHGLRRKDIIFVLGCLEARRWAVCVGDEAQTVRVKLTPASQRRSGQEWATLLDDKTSLPLPSTSYRISASPERPQSILLYGMHFVSDDVLTSV</sequence>
<protein>
    <submittedName>
        <fullName evidence="1">Uncharacterized protein</fullName>
    </submittedName>
</protein>
<organism evidence="1 2">
    <name type="scientific">Exidia glandulosa HHB12029</name>
    <dbReference type="NCBI Taxonomy" id="1314781"/>
    <lineage>
        <taxon>Eukaryota</taxon>
        <taxon>Fungi</taxon>
        <taxon>Dikarya</taxon>
        <taxon>Basidiomycota</taxon>
        <taxon>Agaricomycotina</taxon>
        <taxon>Agaricomycetes</taxon>
        <taxon>Auriculariales</taxon>
        <taxon>Exidiaceae</taxon>
        <taxon>Exidia</taxon>
    </lineage>
</organism>
<dbReference type="AlphaFoldDB" id="A0A165BIL9"/>